<evidence type="ECO:0000313" key="14">
    <source>
        <dbReference type="EMBL" id="OZC37100.1"/>
    </source>
</evidence>
<feature type="transmembrane region" description="Helical" evidence="12">
    <location>
        <begin position="364"/>
        <end position="384"/>
    </location>
</feature>
<dbReference type="GO" id="GO:0070069">
    <property type="term" value="C:cytochrome complex"/>
    <property type="evidence" value="ECO:0007669"/>
    <property type="project" value="UniProtKB-UniRule"/>
</dbReference>
<keyword evidence="16" id="KW-1185">Reference proteome</keyword>
<evidence type="ECO:0000256" key="9">
    <source>
        <dbReference type="ARBA" id="ARBA00022989"/>
    </source>
</evidence>
<keyword evidence="6 12" id="KW-0812">Transmembrane</keyword>
<dbReference type="Proteomes" id="UP000216984">
    <property type="component" value="Unassembled WGS sequence"/>
</dbReference>
<evidence type="ECO:0000256" key="8">
    <source>
        <dbReference type="ARBA" id="ARBA00022982"/>
    </source>
</evidence>
<evidence type="ECO:0000256" key="13">
    <source>
        <dbReference type="SAM" id="MobiDB-lite"/>
    </source>
</evidence>
<keyword evidence="11 12" id="KW-0472">Membrane</keyword>
<dbReference type="AlphaFoldDB" id="A0A259W3D4"/>
<evidence type="ECO:0000313" key="15">
    <source>
        <dbReference type="EMBL" id="TVT34812.1"/>
    </source>
</evidence>
<organism evidence="15 17">
    <name type="scientific">Marinobacter vinifirmus</name>
    <dbReference type="NCBI Taxonomy" id="355591"/>
    <lineage>
        <taxon>Bacteria</taxon>
        <taxon>Pseudomonadati</taxon>
        <taxon>Pseudomonadota</taxon>
        <taxon>Gammaproteobacteria</taxon>
        <taxon>Pseudomonadales</taxon>
        <taxon>Marinobacteraceae</taxon>
        <taxon>Marinobacter</taxon>
    </lineage>
</organism>
<accession>A0A259W3D4</accession>
<evidence type="ECO:0000256" key="6">
    <source>
        <dbReference type="ARBA" id="ARBA00022692"/>
    </source>
</evidence>
<dbReference type="InterPro" id="IPR002585">
    <property type="entry name" value="Cyt-d_ubiquinol_oxidase_su_1"/>
</dbReference>
<dbReference type="PIRSF" id="PIRSF006446">
    <property type="entry name" value="Cyt_quinol_oxidase_1"/>
    <property type="match status" value="1"/>
</dbReference>
<keyword evidence="7 12" id="KW-0479">Metal-binding</keyword>
<evidence type="ECO:0000256" key="4">
    <source>
        <dbReference type="ARBA" id="ARBA00022475"/>
    </source>
</evidence>
<feature type="region of interest" description="Disordered" evidence="13">
    <location>
        <begin position="462"/>
        <end position="481"/>
    </location>
</feature>
<feature type="transmembrane region" description="Helical" evidence="12">
    <location>
        <begin position="318"/>
        <end position="343"/>
    </location>
</feature>
<evidence type="ECO:0000256" key="10">
    <source>
        <dbReference type="ARBA" id="ARBA00023004"/>
    </source>
</evidence>
<feature type="transmembrane region" description="Helical" evidence="12">
    <location>
        <begin position="183"/>
        <end position="206"/>
    </location>
</feature>
<gene>
    <name evidence="14" type="ORF">B9Q17_03015</name>
    <name evidence="15" type="ORF">FHK81_05085</name>
</gene>
<dbReference type="RefSeq" id="WP_058340909.1">
    <property type="nucleotide sequence ID" value="NZ_NEFY01000002.1"/>
</dbReference>
<feature type="transmembrane region" description="Helical" evidence="12">
    <location>
        <begin position="12"/>
        <end position="34"/>
    </location>
</feature>
<dbReference type="PANTHER" id="PTHR30365">
    <property type="entry name" value="CYTOCHROME D UBIQUINOL OXIDASE"/>
    <property type="match status" value="1"/>
</dbReference>
<comment type="caution">
    <text evidence="15">The sequence shown here is derived from an EMBL/GenBank/DDBJ whole genome shotgun (WGS) entry which is preliminary data.</text>
</comment>
<feature type="transmembrane region" description="Helical" evidence="12">
    <location>
        <begin position="124"/>
        <end position="146"/>
    </location>
</feature>
<feature type="transmembrane region" description="Helical" evidence="12">
    <location>
        <begin position="404"/>
        <end position="427"/>
    </location>
</feature>
<evidence type="ECO:0000256" key="5">
    <source>
        <dbReference type="ARBA" id="ARBA00022617"/>
    </source>
</evidence>
<dbReference type="EMBL" id="VMRX01000011">
    <property type="protein sequence ID" value="TVT34812.1"/>
    <property type="molecule type" value="Genomic_DNA"/>
</dbReference>
<keyword evidence="9 12" id="KW-1133">Transmembrane helix</keyword>
<comment type="subcellular location">
    <subcellularLocation>
        <location evidence="12">Cell inner membrane</location>
    </subcellularLocation>
    <subcellularLocation>
        <location evidence="1">Cell membrane</location>
        <topology evidence="1">Multi-pass membrane protein</topology>
    </subcellularLocation>
</comment>
<keyword evidence="10 12" id="KW-0408">Iron</keyword>
<keyword evidence="8 12" id="KW-0249">Electron transport</keyword>
<name>A0A259W3D4_9GAMM</name>
<evidence type="ECO:0000256" key="1">
    <source>
        <dbReference type="ARBA" id="ARBA00004651"/>
    </source>
</evidence>
<feature type="transmembrane region" description="Helical" evidence="12">
    <location>
        <begin position="218"/>
        <end position="236"/>
    </location>
</feature>
<dbReference type="EMBL" id="NEFY01000002">
    <property type="protein sequence ID" value="OZC37100.1"/>
    <property type="molecule type" value="Genomic_DNA"/>
</dbReference>
<evidence type="ECO:0000313" key="17">
    <source>
        <dbReference type="Proteomes" id="UP000319142"/>
    </source>
</evidence>
<evidence type="ECO:0000313" key="16">
    <source>
        <dbReference type="Proteomes" id="UP000216984"/>
    </source>
</evidence>
<dbReference type="GO" id="GO:0020037">
    <property type="term" value="F:heme binding"/>
    <property type="evidence" value="ECO:0007669"/>
    <property type="project" value="TreeGrafter"/>
</dbReference>
<keyword evidence="3 12" id="KW-0813">Transport</keyword>
<evidence type="ECO:0000256" key="11">
    <source>
        <dbReference type="ARBA" id="ARBA00023136"/>
    </source>
</evidence>
<comment type="similarity">
    <text evidence="2 12">Belongs to the cytochrome ubiquinol oxidase subunit 1 family.</text>
</comment>
<protein>
    <submittedName>
        <fullName evidence="15">Cytochrome ubiquinol oxidase subunit I</fullName>
    </submittedName>
</protein>
<reference evidence="14 16" key="1">
    <citation type="submission" date="2017-06" db="EMBL/GenBank/DDBJ databases">
        <title>Draft genome sequence of the halophilic bacterium Marinobacter vinifirmus FB1.</title>
        <authorList>
            <person name="Stepanov V.G."/>
            <person name="Roberts D.J."/>
            <person name="Fox G.E."/>
        </authorList>
    </citation>
    <scope>NUCLEOTIDE SEQUENCE [LARGE SCALE GENOMIC DNA]</scope>
    <source>
        <strain evidence="14 16">FB1</strain>
    </source>
</reference>
<evidence type="ECO:0000256" key="2">
    <source>
        <dbReference type="ARBA" id="ARBA00009819"/>
    </source>
</evidence>
<keyword evidence="4 12" id="KW-1003">Cell membrane</keyword>
<reference evidence="15 17" key="2">
    <citation type="submission" date="2019-07" db="EMBL/GenBank/DDBJ databases">
        <title>The pathways for chlorine oxyanion respiration interact through the shared metabolite chlorate.</title>
        <authorList>
            <person name="Barnum T.P."/>
            <person name="Cheng Y."/>
            <person name="Hill K.A."/>
            <person name="Lucas L.N."/>
            <person name="Carlson H.K."/>
            <person name="Coates J.D."/>
        </authorList>
    </citation>
    <scope>NUCLEOTIDE SEQUENCE [LARGE SCALE GENOMIC DNA]</scope>
    <source>
        <strain evidence="15">UCB</strain>
    </source>
</reference>
<dbReference type="GO" id="GO:0019646">
    <property type="term" value="P:aerobic electron transport chain"/>
    <property type="evidence" value="ECO:0007669"/>
    <property type="project" value="InterPro"/>
</dbReference>
<dbReference type="GO" id="GO:0009055">
    <property type="term" value="F:electron transfer activity"/>
    <property type="evidence" value="ECO:0007669"/>
    <property type="project" value="UniProtKB-UniRule"/>
</dbReference>
<proteinExistence type="inferred from homology"/>
<keyword evidence="5 12" id="KW-0349">Heme</keyword>
<feature type="transmembrane region" description="Helical" evidence="12">
    <location>
        <begin position="96"/>
        <end position="117"/>
    </location>
</feature>
<evidence type="ECO:0000256" key="3">
    <source>
        <dbReference type="ARBA" id="ARBA00022448"/>
    </source>
</evidence>
<dbReference type="Pfam" id="PF01654">
    <property type="entry name" value="Cyt_bd_oxida_I"/>
    <property type="match status" value="1"/>
</dbReference>
<dbReference type="GO" id="GO:0046872">
    <property type="term" value="F:metal ion binding"/>
    <property type="evidence" value="ECO:0007669"/>
    <property type="project" value="UniProtKB-UniRule"/>
</dbReference>
<dbReference type="PANTHER" id="PTHR30365:SF14">
    <property type="entry name" value="CYTOCHROME BD MENAQUINOL OXIDASE SUBUNIT I-RELATED"/>
    <property type="match status" value="1"/>
</dbReference>
<dbReference type="Proteomes" id="UP000319142">
    <property type="component" value="Unassembled WGS sequence"/>
</dbReference>
<dbReference type="GO" id="GO:0005886">
    <property type="term" value="C:plasma membrane"/>
    <property type="evidence" value="ECO:0007669"/>
    <property type="project" value="UniProtKB-SubCell"/>
</dbReference>
<evidence type="ECO:0000256" key="12">
    <source>
        <dbReference type="PIRNR" id="PIRNR006446"/>
    </source>
</evidence>
<dbReference type="GO" id="GO:0016682">
    <property type="term" value="F:oxidoreductase activity, acting on diphenols and related substances as donors, oxygen as acceptor"/>
    <property type="evidence" value="ECO:0007669"/>
    <property type="project" value="TreeGrafter"/>
</dbReference>
<feature type="transmembrane region" description="Helical" evidence="12">
    <location>
        <begin position="55"/>
        <end position="76"/>
    </location>
</feature>
<evidence type="ECO:0000256" key="7">
    <source>
        <dbReference type="ARBA" id="ARBA00022723"/>
    </source>
</evidence>
<sequence length="481" mass="52757">MELDPLILSRIQFAFVVSFHAIFPVFTIGLASYIAVLEGLAFKTRNPVWTKLSGFWTKVFAVVFGMGVVSGIVMSFQFGTNWSNFSQASANFLGPILSYEVITAFFLEAAFLGVLLFGRNKVPAGVHLFAAIMVATGTFISSFWILSANSWMQTPAGTELRDGVFHVVSWSEAIFNPSFPYRFMHMGLASFLTGSFVVAGVSAWYLLKGREVEANRKALSMCLWLLLFIAPAQLVVGDFHGLNTLEHQPAKVAAMEGNWETSSNVPLLLFAIPDQEAQTNHFEIGIPSLASMILTHEWDGVVPGLKDVPREEQPPVAIVFWSFRVMVGLGMLMILFAVTGLVLRAGGRYYKARWFLQGLRAMSIAPFFAVLTGWFVTEVGRAPWLVYGIMNQADSVTPSLTGGMALFTLIGYILVYAAVFSAGVYYLMRVLFVGLEGDEDDTDHEADRPARPLSAAHVPFEIESGKGSVNHAKPVNEGGQS</sequence>